<dbReference type="HAMAP" id="MF_00227">
    <property type="entry name" value="RNase_P"/>
    <property type="match status" value="1"/>
</dbReference>
<dbReference type="EMBL" id="CP000356">
    <property type="protein sequence ID" value="ABF51732.1"/>
    <property type="molecule type" value="Genomic_DNA"/>
</dbReference>
<dbReference type="AlphaFoldDB" id="Q1GN71"/>
<dbReference type="Pfam" id="PF00825">
    <property type="entry name" value="Ribonuclease_P"/>
    <property type="match status" value="1"/>
</dbReference>
<keyword evidence="5 6" id="KW-0694">RNA-binding</keyword>
<dbReference type="SUPFAM" id="SSF54211">
    <property type="entry name" value="Ribosomal protein S5 domain 2-like"/>
    <property type="match status" value="1"/>
</dbReference>
<dbReference type="GO" id="GO:0030677">
    <property type="term" value="C:ribonuclease P complex"/>
    <property type="evidence" value="ECO:0007669"/>
    <property type="project" value="TreeGrafter"/>
</dbReference>
<dbReference type="EC" id="3.1.26.5" evidence="6 7"/>
<comment type="function">
    <text evidence="6">RNaseP catalyzes the removal of the 5'-leader sequence from pre-tRNA to produce the mature 5'-terminus. It can also cleave other RNA substrates such as 4.5S RNA. The protein component plays an auxiliary but essential role in vivo by binding to the 5'-leader sequence and broadening the substrate specificity of the ribozyme.</text>
</comment>
<keyword evidence="3 6" id="KW-0255">Endonuclease</keyword>
<evidence type="ECO:0000256" key="2">
    <source>
        <dbReference type="ARBA" id="ARBA00022722"/>
    </source>
</evidence>
<dbReference type="Gene3D" id="3.30.230.10">
    <property type="match status" value="1"/>
</dbReference>
<gene>
    <name evidence="6" type="primary">rnpA</name>
    <name evidence="9" type="ordered locus">Sala_0006</name>
</gene>
<keyword evidence="4 6" id="KW-0378">Hydrolase</keyword>
<evidence type="ECO:0000256" key="6">
    <source>
        <dbReference type="HAMAP-Rule" id="MF_00227"/>
    </source>
</evidence>
<keyword evidence="2 6" id="KW-0540">Nuclease</keyword>
<name>Q1GN71_SPHAL</name>
<comment type="similarity">
    <text evidence="6">Belongs to the RnpA family.</text>
</comment>
<evidence type="ECO:0000256" key="1">
    <source>
        <dbReference type="ARBA" id="ARBA00022694"/>
    </source>
</evidence>
<keyword evidence="10" id="KW-1185">Reference proteome</keyword>
<dbReference type="GO" id="GO:0001682">
    <property type="term" value="P:tRNA 5'-leader removal"/>
    <property type="evidence" value="ECO:0007669"/>
    <property type="project" value="UniProtKB-UniRule"/>
</dbReference>
<dbReference type="PANTHER" id="PTHR33992">
    <property type="entry name" value="RIBONUCLEASE P PROTEIN COMPONENT"/>
    <property type="match status" value="1"/>
</dbReference>
<evidence type="ECO:0000256" key="5">
    <source>
        <dbReference type="ARBA" id="ARBA00022884"/>
    </source>
</evidence>
<dbReference type="InterPro" id="IPR020568">
    <property type="entry name" value="Ribosomal_Su5_D2-typ_SF"/>
</dbReference>
<dbReference type="KEGG" id="sal:Sala_0006"/>
<dbReference type="InterPro" id="IPR014721">
    <property type="entry name" value="Ribsml_uS5_D2-typ_fold_subgr"/>
</dbReference>
<accession>Q1GN71</accession>
<dbReference type="STRING" id="317655.Sala_0006"/>
<keyword evidence="1 6" id="KW-0819">tRNA processing</keyword>
<evidence type="ECO:0000313" key="9">
    <source>
        <dbReference type="EMBL" id="ABF51732.1"/>
    </source>
</evidence>
<organism evidence="9 10">
    <name type="scientific">Sphingopyxis alaskensis (strain DSM 13593 / LMG 18877 / RB2256)</name>
    <name type="common">Sphingomonas alaskensis</name>
    <dbReference type="NCBI Taxonomy" id="317655"/>
    <lineage>
        <taxon>Bacteria</taxon>
        <taxon>Pseudomonadati</taxon>
        <taxon>Pseudomonadota</taxon>
        <taxon>Alphaproteobacteria</taxon>
        <taxon>Sphingomonadales</taxon>
        <taxon>Sphingomonadaceae</taxon>
        <taxon>Sphingopyxis</taxon>
    </lineage>
</organism>
<comment type="subunit">
    <text evidence="6">Consists of a catalytic RNA component (M1 or rnpB) and a protein subunit.</text>
</comment>
<protein>
    <recommendedName>
        <fullName evidence="6 7">Ribonuclease P protein component</fullName>
        <shortName evidence="6">RNase P protein</shortName>
        <shortName evidence="6">RNaseP protein</shortName>
        <ecNumber evidence="6 7">3.1.26.5</ecNumber>
    </recommendedName>
    <alternativeName>
        <fullName evidence="6">Protein C5</fullName>
    </alternativeName>
</protein>
<reference evidence="9 10" key="1">
    <citation type="journal article" date="2009" name="Proc. Natl. Acad. Sci. U.S.A.">
        <title>The genomic basis of trophic strategy in marine bacteria.</title>
        <authorList>
            <person name="Lauro F.M."/>
            <person name="McDougald D."/>
            <person name="Thomas T."/>
            <person name="Williams T.J."/>
            <person name="Egan S."/>
            <person name="Rice S."/>
            <person name="DeMaere M.Z."/>
            <person name="Ting L."/>
            <person name="Ertan H."/>
            <person name="Johnson J."/>
            <person name="Ferriera S."/>
            <person name="Lapidus A."/>
            <person name="Anderson I."/>
            <person name="Kyrpides N."/>
            <person name="Munk A.C."/>
            <person name="Detter C."/>
            <person name="Han C.S."/>
            <person name="Brown M.V."/>
            <person name="Robb F.T."/>
            <person name="Kjelleberg S."/>
            <person name="Cavicchioli R."/>
        </authorList>
    </citation>
    <scope>NUCLEOTIDE SEQUENCE [LARGE SCALE GENOMIC DNA]</scope>
    <source>
        <strain evidence="10">DSM 13593 / LMG 18877 / RB2256</strain>
    </source>
</reference>
<sequence length="240" mass="25968">MSASSGGTPAMAHGPTGLCAASAPRGGVRAARRKRQMAIDFGPTLAYPRPQRWPPTLGGPFLLQHLTRSRENRDEAHLSTEPPRAQAPSRLPRPQGHRRRSQGSGRPPRPRPQEAVGLTADASPPARLVRTLNKRSEFLAANRGLRFPMPGFVLLVRPRGDDSDALGIGYTVSKKVGNAVTRNRMKRRFRELARALLPESGIAGADHVLIGRPGANDIAFAELGEQLDSALKRAAKKLAR</sequence>
<dbReference type="GO" id="GO:0004526">
    <property type="term" value="F:ribonuclease P activity"/>
    <property type="evidence" value="ECO:0007669"/>
    <property type="project" value="UniProtKB-UniRule"/>
</dbReference>
<evidence type="ECO:0000256" key="3">
    <source>
        <dbReference type="ARBA" id="ARBA00022759"/>
    </source>
</evidence>
<dbReference type="GO" id="GO:0042781">
    <property type="term" value="F:3'-tRNA processing endoribonuclease activity"/>
    <property type="evidence" value="ECO:0007669"/>
    <property type="project" value="TreeGrafter"/>
</dbReference>
<comment type="catalytic activity">
    <reaction evidence="6">
        <text>Endonucleolytic cleavage of RNA, removing 5'-extranucleotides from tRNA precursor.</text>
        <dbReference type="EC" id="3.1.26.5"/>
    </reaction>
</comment>
<evidence type="ECO:0000256" key="4">
    <source>
        <dbReference type="ARBA" id="ARBA00022801"/>
    </source>
</evidence>
<dbReference type="PANTHER" id="PTHR33992:SF1">
    <property type="entry name" value="RIBONUCLEASE P PROTEIN COMPONENT"/>
    <property type="match status" value="1"/>
</dbReference>
<evidence type="ECO:0000313" key="10">
    <source>
        <dbReference type="Proteomes" id="UP000006578"/>
    </source>
</evidence>
<evidence type="ECO:0000256" key="8">
    <source>
        <dbReference type="SAM" id="MobiDB-lite"/>
    </source>
</evidence>
<proteinExistence type="inferred from homology"/>
<evidence type="ECO:0000256" key="7">
    <source>
        <dbReference type="NCBIfam" id="TIGR00188"/>
    </source>
</evidence>
<feature type="region of interest" description="Disordered" evidence="8">
    <location>
        <begin position="1"/>
        <end position="126"/>
    </location>
</feature>
<dbReference type="NCBIfam" id="TIGR00188">
    <property type="entry name" value="rnpA"/>
    <property type="match status" value="1"/>
</dbReference>
<dbReference type="GO" id="GO:0000049">
    <property type="term" value="F:tRNA binding"/>
    <property type="evidence" value="ECO:0007669"/>
    <property type="project" value="UniProtKB-UniRule"/>
</dbReference>
<dbReference type="Proteomes" id="UP000006578">
    <property type="component" value="Chromosome"/>
</dbReference>
<feature type="compositionally biased region" description="Basic and acidic residues" evidence="8">
    <location>
        <begin position="68"/>
        <end position="78"/>
    </location>
</feature>
<dbReference type="InterPro" id="IPR000100">
    <property type="entry name" value="RNase_P"/>
</dbReference>
<dbReference type="HOGENOM" id="CLU_1155794_0_0_5"/>
<dbReference type="eggNOG" id="COG0594">
    <property type="taxonomic scope" value="Bacteria"/>
</dbReference>